<dbReference type="Pfam" id="PF00239">
    <property type="entry name" value="Resolvase"/>
    <property type="match status" value="1"/>
</dbReference>
<reference evidence="2 3" key="1">
    <citation type="submission" date="2019-07" db="EMBL/GenBank/DDBJ databases">
        <title>R&amp;d 2014.</title>
        <authorList>
            <person name="Klenk H.-P."/>
        </authorList>
    </citation>
    <scope>NUCLEOTIDE SEQUENCE [LARGE SCALE GENOMIC DNA]</scope>
    <source>
        <strain evidence="2 3">DSM 45764</strain>
    </source>
</reference>
<dbReference type="EMBL" id="VLKF01000001">
    <property type="protein sequence ID" value="TWH73925.1"/>
    <property type="molecule type" value="Genomic_DNA"/>
</dbReference>
<feature type="domain" description="Resolvase/invertase-type recombinase catalytic" evidence="1">
    <location>
        <begin position="1"/>
        <end position="81"/>
    </location>
</feature>
<sequence>MDLVYERVSTTQRDLDRQVDALTTAGVAPEWIWLDRKSGATTDCPGLTALLALARPVDESVVNTLDRLGRTVCDTPNRATT</sequence>
<dbReference type="Gene3D" id="3.40.50.1390">
    <property type="entry name" value="Resolvase, N-terminal catalytic domain"/>
    <property type="match status" value="1"/>
</dbReference>
<protein>
    <submittedName>
        <fullName evidence="2">Resolvase-like protein</fullName>
    </submittedName>
</protein>
<evidence type="ECO:0000313" key="3">
    <source>
        <dbReference type="Proteomes" id="UP000321490"/>
    </source>
</evidence>
<dbReference type="PROSITE" id="PS51736">
    <property type="entry name" value="RECOMBINASES_3"/>
    <property type="match status" value="1"/>
</dbReference>
<proteinExistence type="predicted"/>
<dbReference type="SUPFAM" id="SSF53041">
    <property type="entry name" value="Resolvase-like"/>
    <property type="match status" value="1"/>
</dbReference>
<comment type="caution">
    <text evidence="2">The sequence shown here is derived from an EMBL/GenBank/DDBJ whole genome shotgun (WGS) entry which is preliminary data.</text>
</comment>
<gene>
    <name evidence="2" type="ORF">JD78_02454</name>
</gene>
<keyword evidence="3" id="KW-1185">Reference proteome</keyword>
<evidence type="ECO:0000313" key="2">
    <source>
        <dbReference type="EMBL" id="TWH73925.1"/>
    </source>
</evidence>
<dbReference type="Proteomes" id="UP000321490">
    <property type="component" value="Unassembled WGS sequence"/>
</dbReference>
<dbReference type="InterPro" id="IPR036162">
    <property type="entry name" value="Resolvase-like_N_sf"/>
</dbReference>
<dbReference type="GO" id="GO:0003677">
    <property type="term" value="F:DNA binding"/>
    <property type="evidence" value="ECO:0007669"/>
    <property type="project" value="InterPro"/>
</dbReference>
<dbReference type="AlphaFoldDB" id="A0A562IT81"/>
<dbReference type="InterPro" id="IPR006119">
    <property type="entry name" value="Resolv_N"/>
</dbReference>
<accession>A0A562IT81</accession>
<organism evidence="2 3">
    <name type="scientific">Modestobacter roseus</name>
    <dbReference type="NCBI Taxonomy" id="1181884"/>
    <lineage>
        <taxon>Bacteria</taxon>
        <taxon>Bacillati</taxon>
        <taxon>Actinomycetota</taxon>
        <taxon>Actinomycetes</taxon>
        <taxon>Geodermatophilales</taxon>
        <taxon>Geodermatophilaceae</taxon>
        <taxon>Modestobacter</taxon>
    </lineage>
</organism>
<dbReference type="RefSeq" id="WP_424991694.1">
    <property type="nucleotide sequence ID" value="NZ_VLKF01000001.1"/>
</dbReference>
<name>A0A562IT81_9ACTN</name>
<dbReference type="GO" id="GO:0000150">
    <property type="term" value="F:DNA strand exchange activity"/>
    <property type="evidence" value="ECO:0007669"/>
    <property type="project" value="InterPro"/>
</dbReference>
<evidence type="ECO:0000259" key="1">
    <source>
        <dbReference type="PROSITE" id="PS51736"/>
    </source>
</evidence>